<feature type="region of interest" description="Disordered" evidence="1">
    <location>
        <begin position="126"/>
        <end position="152"/>
    </location>
</feature>
<feature type="compositionally biased region" description="Basic and acidic residues" evidence="1">
    <location>
        <begin position="139"/>
        <end position="152"/>
    </location>
</feature>
<keyword evidence="3" id="KW-1185">Reference proteome</keyword>
<evidence type="ECO:0000256" key="1">
    <source>
        <dbReference type="SAM" id="MobiDB-lite"/>
    </source>
</evidence>
<evidence type="ECO:0000313" key="3">
    <source>
        <dbReference type="Proteomes" id="UP000309340"/>
    </source>
</evidence>
<protein>
    <submittedName>
        <fullName evidence="2">Uncharacterized protein</fullName>
    </submittedName>
</protein>
<dbReference type="EMBL" id="NAJQ01000029">
    <property type="protein sequence ID" value="TKA82650.1"/>
    <property type="molecule type" value="Genomic_DNA"/>
</dbReference>
<dbReference type="Proteomes" id="UP000309340">
    <property type="component" value="Unassembled WGS sequence"/>
</dbReference>
<evidence type="ECO:0000313" key="2">
    <source>
        <dbReference type="EMBL" id="TKA82650.1"/>
    </source>
</evidence>
<comment type="caution">
    <text evidence="2">The sequence shown here is derived from an EMBL/GenBank/DDBJ whole genome shotgun (WGS) entry which is preliminary data.</text>
</comment>
<reference evidence="2 3" key="1">
    <citation type="submission" date="2017-03" db="EMBL/GenBank/DDBJ databases">
        <title>Genomes of endolithic fungi from Antarctica.</title>
        <authorList>
            <person name="Coleine C."/>
            <person name="Masonjones S."/>
            <person name="Stajich J.E."/>
        </authorList>
    </citation>
    <scope>NUCLEOTIDE SEQUENCE [LARGE SCALE GENOMIC DNA]</scope>
    <source>
        <strain evidence="2 3">CCFEE 5184</strain>
    </source>
</reference>
<organism evidence="2 3">
    <name type="scientific">Friedmanniomyces simplex</name>
    <dbReference type="NCBI Taxonomy" id="329884"/>
    <lineage>
        <taxon>Eukaryota</taxon>
        <taxon>Fungi</taxon>
        <taxon>Dikarya</taxon>
        <taxon>Ascomycota</taxon>
        <taxon>Pezizomycotina</taxon>
        <taxon>Dothideomycetes</taxon>
        <taxon>Dothideomycetidae</taxon>
        <taxon>Mycosphaerellales</taxon>
        <taxon>Teratosphaeriaceae</taxon>
        <taxon>Friedmanniomyces</taxon>
    </lineage>
</organism>
<proteinExistence type="predicted"/>
<gene>
    <name evidence="2" type="ORF">B0A55_00740</name>
</gene>
<accession>A0A4U0XXW5</accession>
<name>A0A4U0XXW5_9PEZI</name>
<dbReference type="AlphaFoldDB" id="A0A4U0XXW5"/>
<sequence length="152" mass="16327">MTPEDAPRQLQRAMKHGQDGETVEALIESLLAMQSVLATTLKGSQDALAASEALCAEEMRRTQALRAQFRASCQEVDKLKAEGNDTTNDGVAINSEDDMLEPLPIVNGETKNGAYQVVIAAAPVKKRKAPGGELGGSRTETDSKRHSLHVEN</sequence>